<keyword evidence="10" id="KW-0902">Two-component regulatory system</keyword>
<comment type="caution">
    <text evidence="13">The sequence shown here is derived from an EMBL/GenBank/DDBJ whole genome shotgun (WGS) entry which is preliminary data.</text>
</comment>
<dbReference type="PANTHER" id="PTHR45528">
    <property type="entry name" value="SENSOR HISTIDINE KINASE CPXA"/>
    <property type="match status" value="1"/>
</dbReference>
<comment type="catalytic activity">
    <reaction evidence="1">
        <text>ATP + protein L-histidine = ADP + protein N-phospho-L-histidine.</text>
        <dbReference type="EC" id="2.7.13.3"/>
    </reaction>
</comment>
<dbReference type="InterPro" id="IPR036890">
    <property type="entry name" value="HATPase_C_sf"/>
</dbReference>
<dbReference type="GO" id="GO:0005886">
    <property type="term" value="C:plasma membrane"/>
    <property type="evidence" value="ECO:0007669"/>
    <property type="project" value="UniProtKB-SubCell"/>
</dbReference>
<proteinExistence type="predicted"/>
<keyword evidence="5" id="KW-0597">Phosphoprotein</keyword>
<dbReference type="EMBL" id="QLLL01000020">
    <property type="protein sequence ID" value="RAI96974.1"/>
    <property type="molecule type" value="Genomic_DNA"/>
</dbReference>
<dbReference type="AlphaFoldDB" id="A0A327PZD6"/>
<evidence type="ECO:0000256" key="7">
    <source>
        <dbReference type="ARBA" id="ARBA00022741"/>
    </source>
</evidence>
<dbReference type="InterPro" id="IPR050398">
    <property type="entry name" value="HssS/ArlS-like"/>
</dbReference>
<dbReference type="Pfam" id="PF02518">
    <property type="entry name" value="HATPase_c"/>
    <property type="match status" value="1"/>
</dbReference>
<reference evidence="13 14" key="1">
    <citation type="submission" date="2018-06" db="EMBL/GenBank/DDBJ databases">
        <title>Genomic Encyclopedia of Archaeal and Bacterial Type Strains, Phase II (KMG-II): from individual species to whole genera.</title>
        <authorList>
            <person name="Goeker M."/>
        </authorList>
    </citation>
    <scope>NUCLEOTIDE SEQUENCE [LARGE SCALE GENOMIC DNA]</scope>
    <source>
        <strain evidence="13 14">DSM 23857</strain>
    </source>
</reference>
<protein>
    <recommendedName>
        <fullName evidence="3">histidine kinase</fullName>
        <ecNumber evidence="3">2.7.13.3</ecNumber>
    </recommendedName>
</protein>
<evidence type="ECO:0000256" key="9">
    <source>
        <dbReference type="ARBA" id="ARBA00022840"/>
    </source>
</evidence>
<evidence type="ECO:0000256" key="8">
    <source>
        <dbReference type="ARBA" id="ARBA00022777"/>
    </source>
</evidence>
<dbReference type="InterPro" id="IPR003594">
    <property type="entry name" value="HATPase_dom"/>
</dbReference>
<gene>
    <name evidence="13" type="ORF">LX64_05196</name>
</gene>
<evidence type="ECO:0000256" key="11">
    <source>
        <dbReference type="ARBA" id="ARBA00023136"/>
    </source>
</evidence>
<dbReference type="GO" id="GO:0005524">
    <property type="term" value="F:ATP binding"/>
    <property type="evidence" value="ECO:0007669"/>
    <property type="project" value="UniProtKB-KW"/>
</dbReference>
<dbReference type="InterPro" id="IPR005467">
    <property type="entry name" value="His_kinase_dom"/>
</dbReference>
<evidence type="ECO:0000256" key="1">
    <source>
        <dbReference type="ARBA" id="ARBA00000085"/>
    </source>
</evidence>
<dbReference type="GO" id="GO:0004673">
    <property type="term" value="F:protein histidine kinase activity"/>
    <property type="evidence" value="ECO:0007669"/>
    <property type="project" value="UniProtKB-EC"/>
</dbReference>
<evidence type="ECO:0000313" key="13">
    <source>
        <dbReference type="EMBL" id="RAI96974.1"/>
    </source>
</evidence>
<organism evidence="13 14">
    <name type="scientific">Chitinophaga skermanii</name>
    <dbReference type="NCBI Taxonomy" id="331697"/>
    <lineage>
        <taxon>Bacteria</taxon>
        <taxon>Pseudomonadati</taxon>
        <taxon>Bacteroidota</taxon>
        <taxon>Chitinophagia</taxon>
        <taxon>Chitinophagales</taxon>
        <taxon>Chitinophagaceae</taxon>
        <taxon>Chitinophaga</taxon>
    </lineage>
</organism>
<dbReference type="SMART" id="SM00387">
    <property type="entry name" value="HATPase_c"/>
    <property type="match status" value="1"/>
</dbReference>
<keyword evidence="14" id="KW-1185">Reference proteome</keyword>
<evidence type="ECO:0000256" key="6">
    <source>
        <dbReference type="ARBA" id="ARBA00022679"/>
    </source>
</evidence>
<dbReference type="EC" id="2.7.13.3" evidence="3"/>
<evidence type="ECO:0000256" key="10">
    <source>
        <dbReference type="ARBA" id="ARBA00023012"/>
    </source>
</evidence>
<keyword evidence="4" id="KW-1003">Cell membrane</keyword>
<evidence type="ECO:0000256" key="2">
    <source>
        <dbReference type="ARBA" id="ARBA00004651"/>
    </source>
</evidence>
<dbReference type="Gene3D" id="3.30.565.10">
    <property type="entry name" value="Histidine kinase-like ATPase, C-terminal domain"/>
    <property type="match status" value="1"/>
</dbReference>
<comment type="subcellular location">
    <subcellularLocation>
        <location evidence="2">Cell membrane</location>
        <topology evidence="2">Multi-pass membrane protein</topology>
    </subcellularLocation>
</comment>
<dbReference type="Proteomes" id="UP000249547">
    <property type="component" value="Unassembled WGS sequence"/>
</dbReference>
<dbReference type="GO" id="GO:0000160">
    <property type="term" value="P:phosphorelay signal transduction system"/>
    <property type="evidence" value="ECO:0007669"/>
    <property type="project" value="UniProtKB-KW"/>
</dbReference>
<keyword evidence="11" id="KW-0472">Membrane</keyword>
<feature type="domain" description="Histidine kinase" evidence="12">
    <location>
        <begin position="114"/>
        <end position="226"/>
    </location>
</feature>
<keyword evidence="7" id="KW-0547">Nucleotide-binding</keyword>
<name>A0A327PZD6_9BACT</name>
<sequence length="228" mass="25408">MDVKSAAHKTIPTSEALSLIGPAIHEIGLLVHLINITVHEFKEFLHNDSTENAILECVPALEHCASSMKNLHDRWREALNNEAAYHADISFINLCSIFQQVYITASPLFKKVGRLEYEVDKNLVPTIAGDSTYLIQILINLISNAVKHNSPGIHILISALYYNKHEYKITIVDDGEGFANFDGVFTTEMGHGLNNVKMMVTTLGGNIAVERKDDKTVFTITLPYTPFL</sequence>
<accession>A0A327PZD6</accession>
<dbReference type="PANTHER" id="PTHR45528:SF1">
    <property type="entry name" value="SENSOR HISTIDINE KINASE CPXA"/>
    <property type="match status" value="1"/>
</dbReference>
<evidence type="ECO:0000256" key="5">
    <source>
        <dbReference type="ARBA" id="ARBA00022553"/>
    </source>
</evidence>
<evidence type="ECO:0000256" key="3">
    <source>
        <dbReference type="ARBA" id="ARBA00012438"/>
    </source>
</evidence>
<dbReference type="SUPFAM" id="SSF55874">
    <property type="entry name" value="ATPase domain of HSP90 chaperone/DNA topoisomerase II/histidine kinase"/>
    <property type="match status" value="1"/>
</dbReference>
<evidence type="ECO:0000313" key="14">
    <source>
        <dbReference type="Proteomes" id="UP000249547"/>
    </source>
</evidence>
<evidence type="ECO:0000259" key="12">
    <source>
        <dbReference type="PROSITE" id="PS50109"/>
    </source>
</evidence>
<keyword evidence="9" id="KW-0067">ATP-binding</keyword>
<evidence type="ECO:0000256" key="4">
    <source>
        <dbReference type="ARBA" id="ARBA00022475"/>
    </source>
</evidence>
<dbReference type="PROSITE" id="PS50109">
    <property type="entry name" value="HIS_KIN"/>
    <property type="match status" value="1"/>
</dbReference>
<keyword evidence="6" id="KW-0808">Transferase</keyword>
<dbReference type="RefSeq" id="WP_111600564.1">
    <property type="nucleotide sequence ID" value="NZ_QLLL01000020.1"/>
</dbReference>
<keyword evidence="8 13" id="KW-0418">Kinase</keyword>
<dbReference type="OrthoDB" id="1522504at2"/>